<dbReference type="InterPro" id="IPR036168">
    <property type="entry name" value="AP2_Mu_C_sf"/>
</dbReference>
<feature type="region of interest" description="Disordered" evidence="7">
    <location>
        <begin position="2603"/>
        <end position="2630"/>
    </location>
</feature>
<keyword evidence="3" id="KW-0479">Metal-binding</keyword>
<feature type="region of interest" description="Disordered" evidence="7">
    <location>
        <begin position="3888"/>
        <end position="3911"/>
    </location>
</feature>
<feature type="domain" description="CW-type" evidence="10">
    <location>
        <begin position="4162"/>
        <end position="4229"/>
    </location>
</feature>
<reference evidence="12 13" key="1">
    <citation type="submission" date="2020-04" db="EMBL/GenBank/DDBJ databases">
        <title>Perkinsus olseni comparative genomics.</title>
        <authorList>
            <person name="Bogema D.R."/>
        </authorList>
    </citation>
    <scope>NUCLEOTIDE SEQUENCE [LARGE SCALE GENOMIC DNA]</scope>
    <source>
        <strain evidence="12">ATCC PRA-31</strain>
    </source>
</reference>
<feature type="compositionally biased region" description="Acidic residues" evidence="7">
    <location>
        <begin position="3795"/>
        <end position="3805"/>
    </location>
</feature>
<keyword evidence="2" id="KW-0813">Transport</keyword>
<dbReference type="InterPro" id="IPR032691">
    <property type="entry name" value="Mon2/Sec7/BIG1-like_HUS"/>
</dbReference>
<dbReference type="SUPFAM" id="SSF48425">
    <property type="entry name" value="Sec7 domain"/>
    <property type="match status" value="1"/>
</dbReference>
<dbReference type="PROSITE" id="PS51072">
    <property type="entry name" value="MHD"/>
    <property type="match status" value="1"/>
</dbReference>
<feature type="region of interest" description="Disordered" evidence="7">
    <location>
        <begin position="4318"/>
        <end position="4398"/>
    </location>
</feature>
<dbReference type="EMBL" id="JABANN010000370">
    <property type="protein sequence ID" value="KAF4660953.1"/>
    <property type="molecule type" value="Genomic_DNA"/>
</dbReference>
<dbReference type="InterPro" id="IPR000904">
    <property type="entry name" value="Sec7_dom"/>
</dbReference>
<feature type="compositionally biased region" description="Low complexity" evidence="7">
    <location>
        <begin position="2013"/>
        <end position="2026"/>
    </location>
</feature>
<evidence type="ECO:0000256" key="6">
    <source>
        <dbReference type="ARBA" id="ARBA00023136"/>
    </source>
</evidence>
<feature type="compositionally biased region" description="Polar residues" evidence="7">
    <location>
        <begin position="4343"/>
        <end position="4373"/>
    </location>
</feature>
<feature type="region of interest" description="Disordered" evidence="7">
    <location>
        <begin position="3183"/>
        <end position="3204"/>
    </location>
</feature>
<feature type="region of interest" description="Disordered" evidence="7">
    <location>
        <begin position="1953"/>
        <end position="2026"/>
    </location>
</feature>
<evidence type="ECO:0000256" key="1">
    <source>
        <dbReference type="ARBA" id="ARBA00004308"/>
    </source>
</evidence>
<dbReference type="InterPro" id="IPR028565">
    <property type="entry name" value="MHD"/>
</dbReference>
<feature type="domain" description="EF-hand" evidence="9">
    <location>
        <begin position="2530"/>
        <end position="2565"/>
    </location>
</feature>
<evidence type="ECO:0000259" key="8">
    <source>
        <dbReference type="PROSITE" id="PS50190"/>
    </source>
</evidence>
<protein>
    <submittedName>
        <fullName evidence="12">G-box binding factor</fullName>
    </submittedName>
</protein>
<dbReference type="Proteomes" id="UP000572268">
    <property type="component" value="Unassembled WGS sequence"/>
</dbReference>
<feature type="compositionally biased region" description="Basic residues" evidence="7">
    <location>
        <begin position="3193"/>
        <end position="3203"/>
    </location>
</feature>
<feature type="region of interest" description="Disordered" evidence="7">
    <location>
        <begin position="4216"/>
        <end position="4265"/>
    </location>
</feature>
<dbReference type="SMART" id="SM00222">
    <property type="entry name" value="Sec7"/>
    <property type="match status" value="1"/>
</dbReference>
<evidence type="ECO:0000256" key="3">
    <source>
        <dbReference type="ARBA" id="ARBA00022723"/>
    </source>
</evidence>
<evidence type="ECO:0000256" key="4">
    <source>
        <dbReference type="ARBA" id="ARBA00022771"/>
    </source>
</evidence>
<feature type="region of interest" description="Disordered" evidence="7">
    <location>
        <begin position="2569"/>
        <end position="2588"/>
    </location>
</feature>
<dbReference type="Pfam" id="PF00928">
    <property type="entry name" value="Adap_comp_sub"/>
    <property type="match status" value="1"/>
</dbReference>
<dbReference type="InterPro" id="IPR035999">
    <property type="entry name" value="Sec7_dom_sf"/>
</dbReference>
<dbReference type="SUPFAM" id="SSF64356">
    <property type="entry name" value="SNARE-like"/>
    <property type="match status" value="1"/>
</dbReference>
<feature type="region of interest" description="Disordered" evidence="7">
    <location>
        <begin position="1469"/>
        <end position="1490"/>
    </location>
</feature>
<feature type="region of interest" description="Disordered" evidence="7">
    <location>
        <begin position="3786"/>
        <end position="3805"/>
    </location>
</feature>
<dbReference type="InterPro" id="IPR023394">
    <property type="entry name" value="Sec7_C_sf"/>
</dbReference>
<keyword evidence="4" id="KW-0863">Zinc-finger</keyword>
<feature type="region of interest" description="Disordered" evidence="7">
    <location>
        <begin position="724"/>
        <end position="780"/>
    </location>
</feature>
<dbReference type="GO" id="GO:0012505">
    <property type="term" value="C:endomembrane system"/>
    <property type="evidence" value="ECO:0007669"/>
    <property type="project" value="UniProtKB-SubCell"/>
</dbReference>
<evidence type="ECO:0000259" key="11">
    <source>
        <dbReference type="PROSITE" id="PS51072"/>
    </source>
</evidence>
<feature type="region of interest" description="Disordered" evidence="7">
    <location>
        <begin position="2403"/>
        <end position="2428"/>
    </location>
</feature>
<dbReference type="GO" id="GO:0032012">
    <property type="term" value="P:regulation of ARF protein signal transduction"/>
    <property type="evidence" value="ECO:0007669"/>
    <property type="project" value="InterPro"/>
</dbReference>
<dbReference type="PANTHER" id="PTHR10663">
    <property type="entry name" value="GUANYL-NUCLEOTIDE EXCHANGE FACTOR"/>
    <property type="match status" value="1"/>
</dbReference>
<sequence length="4688" mass="515703">MRQSGFFQLQTPDPLLPRDPDKILSGYEVHNTFVDFRGPRPMFIHHSTAPAAVFRTTRLSRPSLPSPEMPLTVGPPTSPQKIVQSPFKWADEVPGESTASLVMPSPQSAATAPTVVVEAAGMCDWSPFTTASRWTPPKRVQIASTPPVQYIVPPASSFTSKQSSKRQQAPPPELRDVSPGPISSPLPPCVATSPTLFNTTTSSPIGPPAIMDWRVESMYSPASVKWDDRDNGQYRGRHSFYPPRRRLFQREAHHGGGTMLDEASSCSPSWNGDGVRSAGILPYSPSRMSASPSSVVFGNSPNTRQDDHHGSTAWTVIWIDEVAFKSDAKAKKDGLSERFKVRVKAYKSSEKCIRAFDKRYKERPPSYGHVQKQIIVVSEGNAEELLDYLHRGKEWLAQKLIILGPTSGQLRRRSKLISATARNWDQLMGVVGRTLPWALLTLLPDFVQPLQFFPFTMATSEGSSSSAESGPEGGSVGQQKQRGMGSVPVWVGAKYPAKCVKNEIHNILTVLKLEKSERSWSHRSAIFREGAIKQFQALFDELTYLDDFNEFDTVRYLAPFLNVIQSEDASGPLTAVALDSVNKFVSFGLIPTDKMGPKAINTLVAGVINCRFGAEGTPDDEVVLLKMITVLVDALRCPTGAQLTDACVWQMVRKIHQVAKQPMGLSHLLRSSAEQQLTLIVLTVFNQRGGGCTPPSGGNGYSVSARYCLLRYMAFLMTAGFPGSEGPEGQRNSVTTQQGNTSSSSSVRSRTPQRGTPPQQYRHARAPSPEPYGGSDPEAEMRDLFEEGGRLSLGGPFKASDSVEAAKAMEETRSLGLSLLNVALETGGADMCNHEALISVIQNDICKALLMNSTANESLRVLSATLRAVFNLFQHFKRHLKVQLEIFFTSIHLKMVPASGNMSMDQRELALESLLEFCREPELMVELYENYDCDVHCTNLFERLVKLLMSVANDTEPVTEERAAGEASPAVQNERKKNLANMALNGLLAIVRGIAVRTEQASKELSTQGNLPALTRTDTQPVDVDDTAQQGAKLELRKEQKRRLALAAQAFNSSPTKCVPTLQSLGLLPDPITAKAFAHFCRHTPGLDMKVLGEFLAKRQDFNGEIRKEFMSSFKFAGMPVVEALRLMLATFRLPGEAQEIERIVESFSLAYFGAQQKAPSEEGPDARLVYRECEVDADGNPTDPVVMHSSDTVFILSYSLIMLNTDLHNPMVKNKMSLEEFKRNNRGIDAGRDLDSDFLTDIYNSIHDEEIRLFDSAPGAERIVDQREWDNLMRKSYEVGEFSLATGGSWSLAHDKAMFKVVWNDGDILDSLSRSFATADAFQVSLAGWIDLARAAALLRHADAFNKIVCRLSEFFSPPLTVRFQLAAQTLGMWLREYGFLLQDNGWRAIMSWLAGLWALGLLPDSLSELEDFVDSHGKPLVSIAPEAFQPPGMAPLLKSTRSHSQSEDAANNSGFLAVLSSYFGGVSDSDSEDGDEGDEAISPTASLRKAESTVSQVMPLEAVLSAPHSATPEGVDNVETHLKKQLVMDPVRLADCFSADRIRLLGIPSLKALVTVLCKEASWVPEQDPPGGSWQPWAQWRKVADPVMNLEILTTVTTSVYVSSAEPNLCRDVAAPHLLSLLQYAHELPDEALENPAFLERAAVNAMRICVRLIEADDGLPSVRSLLLSLASLPKEVFARVAERAASGLLLLVRQRQPDEDTLSAILALLQAIAECPSTSAVSFNFAMQCVSHLANSGLSPASSLLYISLTRVLCAFSICQLDESLAGKSLDVLSALLPAVISQANGELDEWLPLWIPTVTSVATIIVRTKHEALVGRAENTLRVLLLEGPQNQIPPQYWVKLVTDIFIPLLQQYHSATLSKVALRVVLYHLSKSQGLWGHPIPSLVDAVCKCPGADLDEGLVQGVRNLLMVTATDPDLRDTDTAHQLLTIVRTLLPVAAEGLESILNWGQQEEESENGRSPDAGGAPVENEPTQSNGVTQVDGVSPKGSANEEFEENQAPVEPPEITNNSASSSSASSSSSSSDRVLLATNLVCPTSEEMAQQATPYRTPLAELFSLKVIIDGCVYHIPLPGHVECHSPTHNIDVLVTRKPRRKRLGRPRGRRSSWRDLRADLSYIPPRSGLSPLKRKRILLGRISDISKLCRMSGLKGLPDTTTPKMYAQQFLNLPADTNLSLGRDDAVVVVSAIIDWLEEPLGSLWHFHIELGDKPGSPSTLFFVHDGLKNVTNLHPDHLPMMRLIEFYLYVSQRCQQWGRRSVADSTSAQSVEGSSVSHSKSVVALLERSIKRVHVRAQRFITLLKCRGGVSALGTWQNWANFQDYELSDVDDVGRLGRREVTLIEDEVHRQRDRLVLGMRHVVARLGVLRLDGSNLIDNDELGSRPGFAALYKVVAVAAQDMRRKAGTTATNDGASVDGHSATQQRPRSATVDENWGILGAKSWLRATYQPVKLSEYSEDDISSDEDEKDLPIEDKRFQKLTRKLEIDPNAARMIQAAFTSLMTAEGSRTMDKKAFLQLCRRCILYKVSEHTSMDSVAAEWFAELDVDDDGQASLKDILKWYKKFSLHRDSSRSIMRRKQQPKMKRKKTLKSKIRAIMNISKTCKGEGKVHQNAREAGTPSRPTSTGEEKNAVGLARLKSQKSVRIEATEDSEVDVPKHAISRWLQSSATVGSSGCDANSEASMSARDRIAVRRDRGPLPVIRGSKRDMQRYRQQQEDIADEIRHMNGASPVDQPKSQTFFKAAAGLGTNLRRVDRQLVEEIKAGVKAPRPRSREAKLLLKRKPDVLRPLTKVCSQRRVVDSRIPTKHDPGKRSGTWAVHTDGSVLSSAHLVLLRDMLDCLFILNPYGEEITSKVCRRHRSLGSYRKLFHTLFNKRDKCPTNSLYGIVPEGSEGCPSSCALIYIYREYIYLGAIVSSDVSPLLIFELLDSVYSVLLHYCSAAVHSTSLTGPSHQAVDEDLLRDNFSTVAILLDEMIDGPGLPFTTDKGTLEVMLPPPTMLGKFIAAVAGTSAKMATDRQEAVAPPSSNLSLGVPPLGSSNFVTSAVSTMLTGVTNAMAASSGALVNATQKEASIDIGGQCWWRPNSPSYTSNELYVDVVETFNCIVDEKGCVLDADVAGDISVISRLSGPSPHAVLTVRNPDLLSKGTAHFHPCVDLEKWHDDQKVSFDRAGGRIDFKARPRVSATLNSKENVGRRSSRAHHHHHQPPSIVVDDVVVSILLPTSVGSGCLQTSVKGELPFSLPQPSPSIRVDTTSDGGSVVIWHVGQLASDAAGGEDTLVAATGTLSYRGDESAAAAAAAALSAEMANEQRCIAQVGFSVRGWCISGLRLDSLEVSATGGYTLQKGCRYSTVAGLCLSYDLFLPLLEVPRMSLCYSPIPSEEDDGDDANQNGTLPVKPSILPTNSPFVLRPDPYAPDLATLYRPNDDTPVCDVQHPYTSLNAKITHASVVEDDDEPEPSYLFLGYDFGLDLKSKEDRLSQIYNAGAVLGWDCRTGEVIDSVAIPGASCMYVRGSSSGMVAATTIYERIKPRKRRAFYRPQTTIYVYVYTDNHYHLLKPIAPRGYRSSPVAMVADSTCARFMVILTKNGRLLHQHLLGPSISMEVTALKDGPGPEGAELALLNDDMTGILLERSRPRVVIFIAEARHGVEVLQQVDLRAVMEASGQNFSQLLKGGALLPHFGGEGFAVLWNNNYIFFDMYSDTEGVKRACQKTRTVASLKRPSGIDLLAAVPTTVHWLAVQLSDDRLLWRWWSPGETLIKEEPRSACGAVKEEPAVEEGGGAQTIVKAEPGLDYMPTDPGDDAEEEPDYDGALRDEERDDIEVISLSDSVDDDDSDIEIIEPAVVDLVEAPWRGTAMYAEDENGVILLDEDMEDDRAAAAAAAAAAVVPGIASHGSAEGPHEGLEGHLSGGAVSLELPPESRSRYARGKSIEFSPLSVSTSASTADEHAKELWNRAQADEAMGCEIEAQDWAAVQWPDVFEQNQTRRRRLIDRLLSDIKTKWSSTLCLRPRIPPLLETDIEEVGKCFQRLAKRRGPALILDVRQATKRERHLFLSSLMAGSLLVLGNEDDDDKQQSQPSSSSASSSSQATAVSEENLSSIRSDAEDLETPVKMFQRITGVSWDRTRALAAQMCRTVAAFSDYEQRTEIFARVHKRHLENQKADTKQGYKHYWWIRCDRCGKYRRAPYYIAKQHGVDNETPPEFHCGLLLQQRLEGSRNLWKPLSCEDPPDEAETDEDEQLKAQRYDTESSSSDTNTEYDSEQERRRDERCAGIVTAKRRHQKERTLGRKVKLIKKNLRKWNKKISKAEADEIERARKERAKYAGNDDINDDDWPKPGKRDAGWVEGQHNSEGSSPSQLQLNTSGASSTTRAETSAFSFGSHYESDSDPDNDLGDLPSDPDENEELKRLAGRILRVHMSSLNSYSRFGRRPQRKKPSSLGTTDQQSRSKPAASPKKKDQRSAPEKVLTTVMNASSEDAPWETVFMTEVADNKNLKESVKDDLIKMMRVLTDELANGGSLSTLRRCLQVGRAVKRWIPEEASSWSPIRKVASELVFLARDQIRELSLCPGAAAADVLLMPPEVGHHHQAAAGVRRHRPEGDVSSTMHNIIQGIARDAGEAAANSRKSSKLRRIGEQPDSEPSRPSLADPRTDDGDPRGDSDGEAADVEDLDDDSSDGDDDVVVDVDNDVILDVY</sequence>
<name>A0A7J6LP12_PEROL</name>
<dbReference type="GO" id="GO:0005737">
    <property type="term" value="C:cytoplasm"/>
    <property type="evidence" value="ECO:0007669"/>
    <property type="project" value="UniProtKB-ARBA"/>
</dbReference>
<feature type="compositionally biased region" description="Acidic residues" evidence="7">
    <location>
        <begin position="4223"/>
        <end position="4234"/>
    </location>
</feature>
<dbReference type="Gene3D" id="1.10.1000.11">
    <property type="entry name" value="Arf Nucleotide-binding Site Opener,domain 2"/>
    <property type="match status" value="1"/>
</dbReference>
<evidence type="ECO:0000313" key="12">
    <source>
        <dbReference type="EMBL" id="KAF4660953.1"/>
    </source>
</evidence>
<dbReference type="GO" id="GO:0005085">
    <property type="term" value="F:guanyl-nucleotide exchange factor activity"/>
    <property type="evidence" value="ECO:0007669"/>
    <property type="project" value="InterPro"/>
</dbReference>
<feature type="compositionally biased region" description="Basic and acidic residues" evidence="7">
    <location>
        <begin position="4328"/>
        <end position="4338"/>
    </location>
</feature>
<feature type="domain" description="SEC7" evidence="8">
    <location>
        <begin position="1033"/>
        <end position="1250"/>
    </location>
</feature>
<dbReference type="PROSITE" id="PS51050">
    <property type="entry name" value="ZF_CW"/>
    <property type="match status" value="1"/>
</dbReference>
<feature type="compositionally biased region" description="Low complexity" evidence="7">
    <location>
        <begin position="4244"/>
        <end position="4253"/>
    </location>
</feature>
<feature type="compositionally biased region" description="Basic residues" evidence="7">
    <location>
        <begin position="2572"/>
        <end position="2588"/>
    </location>
</feature>
<dbReference type="Gene3D" id="3.30.450.60">
    <property type="match status" value="1"/>
</dbReference>
<dbReference type="Pfam" id="PF12783">
    <property type="entry name" value="Sec7-like_HUS"/>
    <property type="match status" value="1"/>
</dbReference>
<dbReference type="Gene3D" id="1.10.220.20">
    <property type="match status" value="1"/>
</dbReference>
<keyword evidence="5" id="KW-0862">Zinc</keyword>
<feature type="domain" description="MHD" evidence="11">
    <location>
        <begin position="3088"/>
        <end position="3359"/>
    </location>
</feature>
<accession>A0A7J6LP12</accession>
<dbReference type="SUPFAM" id="SSF49447">
    <property type="entry name" value="Second domain of Mu2 adaptin subunit (ap50) of ap2 adaptor"/>
    <property type="match status" value="1"/>
</dbReference>
<feature type="compositionally biased region" description="Polar residues" evidence="7">
    <location>
        <begin position="156"/>
        <end position="167"/>
    </location>
</feature>
<dbReference type="GO" id="GO:0008270">
    <property type="term" value="F:zinc ion binding"/>
    <property type="evidence" value="ECO:0007669"/>
    <property type="project" value="UniProtKB-KW"/>
</dbReference>
<feature type="region of interest" description="Disordered" evidence="7">
    <location>
        <begin position="60"/>
        <end position="79"/>
    </location>
</feature>
<feature type="compositionally biased region" description="Polar residues" evidence="7">
    <location>
        <begin position="4433"/>
        <end position="4442"/>
    </location>
</feature>
<feature type="region of interest" description="Disordered" evidence="7">
    <location>
        <begin position="4609"/>
        <end position="4681"/>
    </location>
</feature>
<feature type="region of interest" description="Disordered" evidence="7">
    <location>
        <begin position="153"/>
        <end position="186"/>
    </location>
</feature>
<feature type="region of interest" description="Disordered" evidence="7">
    <location>
        <begin position="463"/>
        <end position="482"/>
    </location>
</feature>
<proteinExistence type="predicted"/>
<dbReference type="PANTHER" id="PTHR10663:SF388">
    <property type="entry name" value="GOLGI-SPECIFIC BREFELDIN A-RESISTANCE GUANINE NUCLEOTIDE EXCHANGE FACTOR 1"/>
    <property type="match status" value="1"/>
</dbReference>
<comment type="caution">
    <text evidence="12">The sequence shown here is derived from an EMBL/GenBank/DDBJ whole genome shotgun (WGS) entry which is preliminary data.</text>
</comment>
<dbReference type="Gene3D" id="2.60.40.1170">
    <property type="entry name" value="Mu homology domain, subdomain B"/>
    <property type="match status" value="2"/>
</dbReference>
<keyword evidence="6" id="KW-0472">Membrane</keyword>
<dbReference type="Pfam" id="PF01369">
    <property type="entry name" value="Sec7"/>
    <property type="match status" value="1"/>
</dbReference>
<dbReference type="InterPro" id="IPR011124">
    <property type="entry name" value="Znf_CW"/>
</dbReference>
<dbReference type="GO" id="GO:0005509">
    <property type="term" value="F:calcium ion binding"/>
    <property type="evidence" value="ECO:0007669"/>
    <property type="project" value="InterPro"/>
</dbReference>
<feature type="compositionally biased region" description="Low complexity" evidence="7">
    <location>
        <begin position="4071"/>
        <end position="4089"/>
    </location>
</feature>
<feature type="compositionally biased region" description="Acidic residues" evidence="7">
    <location>
        <begin position="4381"/>
        <end position="4398"/>
    </location>
</feature>
<comment type="subcellular location">
    <subcellularLocation>
        <location evidence="1">Endomembrane system</location>
    </subcellularLocation>
</comment>
<organism evidence="12 13">
    <name type="scientific">Perkinsus olseni</name>
    <name type="common">Perkinsus atlanticus</name>
    <dbReference type="NCBI Taxonomy" id="32597"/>
    <lineage>
        <taxon>Eukaryota</taxon>
        <taxon>Sar</taxon>
        <taxon>Alveolata</taxon>
        <taxon>Perkinsozoa</taxon>
        <taxon>Perkinsea</taxon>
        <taxon>Perkinsida</taxon>
        <taxon>Perkinsidae</taxon>
        <taxon>Perkinsus</taxon>
    </lineage>
</organism>
<feature type="compositionally biased region" description="Basic and acidic residues" evidence="7">
    <location>
        <begin position="4643"/>
        <end position="4654"/>
    </location>
</feature>
<feature type="compositionally biased region" description="Low complexity" evidence="7">
    <location>
        <begin position="732"/>
        <end position="750"/>
    </location>
</feature>
<feature type="region of interest" description="Disordered" evidence="7">
    <location>
        <begin position="4064"/>
        <end position="4095"/>
    </location>
</feature>
<dbReference type="PROSITE" id="PS50222">
    <property type="entry name" value="EF_HAND_2"/>
    <property type="match status" value="1"/>
</dbReference>
<evidence type="ECO:0000259" key="9">
    <source>
        <dbReference type="PROSITE" id="PS50222"/>
    </source>
</evidence>
<dbReference type="PROSITE" id="PS50190">
    <property type="entry name" value="SEC7"/>
    <property type="match status" value="1"/>
</dbReference>
<dbReference type="CDD" id="cd00171">
    <property type="entry name" value="Sec7"/>
    <property type="match status" value="1"/>
</dbReference>
<feature type="compositionally biased region" description="Acidic residues" evidence="7">
    <location>
        <begin position="4655"/>
        <end position="4681"/>
    </location>
</feature>
<dbReference type="InterPro" id="IPR011012">
    <property type="entry name" value="Longin-like_dom_sf"/>
</dbReference>
<evidence type="ECO:0000256" key="7">
    <source>
        <dbReference type="SAM" id="MobiDB-lite"/>
    </source>
</evidence>
<feature type="compositionally biased region" description="Acidic residues" evidence="7">
    <location>
        <begin position="1471"/>
        <end position="1481"/>
    </location>
</feature>
<dbReference type="GO" id="GO:0016192">
    <property type="term" value="P:vesicle-mediated transport"/>
    <property type="evidence" value="ECO:0007669"/>
    <property type="project" value="UniProtKB-ARBA"/>
</dbReference>
<dbReference type="InterPro" id="IPR002048">
    <property type="entry name" value="EF_hand_dom"/>
</dbReference>
<evidence type="ECO:0000256" key="5">
    <source>
        <dbReference type="ARBA" id="ARBA00022833"/>
    </source>
</evidence>
<gene>
    <name evidence="12" type="primary">GBF1</name>
    <name evidence="12" type="ORF">FOL46_005930</name>
</gene>
<feature type="compositionally biased region" description="Basic residues" evidence="7">
    <location>
        <begin position="4422"/>
        <end position="4431"/>
    </location>
</feature>
<evidence type="ECO:0000256" key="2">
    <source>
        <dbReference type="ARBA" id="ARBA00022448"/>
    </source>
</evidence>
<evidence type="ECO:0000259" key="10">
    <source>
        <dbReference type="PROSITE" id="PS51050"/>
    </source>
</evidence>
<feature type="region of interest" description="Disordered" evidence="7">
    <location>
        <begin position="4418"/>
        <end position="4459"/>
    </location>
</feature>
<evidence type="ECO:0000313" key="13">
    <source>
        <dbReference type="Proteomes" id="UP000572268"/>
    </source>
</evidence>